<gene>
    <name evidence="3" type="ORF">BDV96DRAFT_328004</name>
</gene>
<evidence type="ECO:0000256" key="2">
    <source>
        <dbReference type="SAM" id="Phobius"/>
    </source>
</evidence>
<accession>A0A6A5YHA8</accession>
<organism evidence="3 4">
    <name type="scientific">Lophiotrema nucula</name>
    <dbReference type="NCBI Taxonomy" id="690887"/>
    <lineage>
        <taxon>Eukaryota</taxon>
        <taxon>Fungi</taxon>
        <taxon>Dikarya</taxon>
        <taxon>Ascomycota</taxon>
        <taxon>Pezizomycotina</taxon>
        <taxon>Dothideomycetes</taxon>
        <taxon>Pleosporomycetidae</taxon>
        <taxon>Pleosporales</taxon>
        <taxon>Lophiotremataceae</taxon>
        <taxon>Lophiotrema</taxon>
    </lineage>
</organism>
<evidence type="ECO:0000256" key="1">
    <source>
        <dbReference type="SAM" id="MobiDB-lite"/>
    </source>
</evidence>
<feature type="compositionally biased region" description="Polar residues" evidence="1">
    <location>
        <begin position="27"/>
        <end position="44"/>
    </location>
</feature>
<feature type="region of interest" description="Disordered" evidence="1">
    <location>
        <begin position="19"/>
        <end position="64"/>
    </location>
</feature>
<reference evidence="3" key="1">
    <citation type="journal article" date="2020" name="Stud. Mycol.">
        <title>101 Dothideomycetes genomes: a test case for predicting lifestyles and emergence of pathogens.</title>
        <authorList>
            <person name="Haridas S."/>
            <person name="Albert R."/>
            <person name="Binder M."/>
            <person name="Bloem J."/>
            <person name="Labutti K."/>
            <person name="Salamov A."/>
            <person name="Andreopoulos B."/>
            <person name="Baker S."/>
            <person name="Barry K."/>
            <person name="Bills G."/>
            <person name="Bluhm B."/>
            <person name="Cannon C."/>
            <person name="Castanera R."/>
            <person name="Culley D."/>
            <person name="Daum C."/>
            <person name="Ezra D."/>
            <person name="Gonzalez J."/>
            <person name="Henrissat B."/>
            <person name="Kuo A."/>
            <person name="Liang C."/>
            <person name="Lipzen A."/>
            <person name="Lutzoni F."/>
            <person name="Magnuson J."/>
            <person name="Mondo S."/>
            <person name="Nolan M."/>
            <person name="Ohm R."/>
            <person name="Pangilinan J."/>
            <person name="Park H.-J."/>
            <person name="Ramirez L."/>
            <person name="Alfaro M."/>
            <person name="Sun H."/>
            <person name="Tritt A."/>
            <person name="Yoshinaga Y."/>
            <person name="Zwiers L.-H."/>
            <person name="Turgeon B."/>
            <person name="Goodwin S."/>
            <person name="Spatafora J."/>
            <person name="Crous P."/>
            <person name="Grigoriev I."/>
        </authorList>
    </citation>
    <scope>NUCLEOTIDE SEQUENCE</scope>
    <source>
        <strain evidence="3">CBS 627.86</strain>
    </source>
</reference>
<sequence length="170" mass="18893">MYHQSQPSRTLRRILVFDRSNRPSACRPSSNSSPRHTRSNQRSTRIPPRRRNNSTAPPDYPSVSTPPYNIITPFDRVYSPSAQTPTVLLLPLLRRWRALLVLHLLALRLAVILASLTVAGLAVAALGRRAAVAVHVGQSDAHSSYSRFGCDSAQVGRTYDCCGYCGWPPW</sequence>
<evidence type="ECO:0000313" key="3">
    <source>
        <dbReference type="EMBL" id="KAF2106639.1"/>
    </source>
</evidence>
<dbReference type="AlphaFoldDB" id="A0A6A5YHA8"/>
<keyword evidence="2" id="KW-0812">Transmembrane</keyword>
<dbReference type="Proteomes" id="UP000799770">
    <property type="component" value="Unassembled WGS sequence"/>
</dbReference>
<keyword evidence="4" id="KW-1185">Reference proteome</keyword>
<feature type="transmembrane region" description="Helical" evidence="2">
    <location>
        <begin position="99"/>
        <end position="126"/>
    </location>
</feature>
<keyword evidence="2" id="KW-0472">Membrane</keyword>
<keyword evidence="2" id="KW-1133">Transmembrane helix</keyword>
<evidence type="ECO:0000313" key="4">
    <source>
        <dbReference type="Proteomes" id="UP000799770"/>
    </source>
</evidence>
<protein>
    <submittedName>
        <fullName evidence="3">Uncharacterized protein</fullName>
    </submittedName>
</protein>
<name>A0A6A5YHA8_9PLEO</name>
<dbReference type="EMBL" id="ML977360">
    <property type="protein sequence ID" value="KAF2106639.1"/>
    <property type="molecule type" value="Genomic_DNA"/>
</dbReference>
<proteinExistence type="predicted"/>